<feature type="compositionally biased region" description="Low complexity" evidence="1">
    <location>
        <begin position="313"/>
        <end position="322"/>
    </location>
</feature>
<feature type="compositionally biased region" description="Gly residues" evidence="1">
    <location>
        <begin position="1"/>
        <end position="13"/>
    </location>
</feature>
<evidence type="ECO:0000313" key="2">
    <source>
        <dbReference type="EMBL" id="CAA9486658.1"/>
    </source>
</evidence>
<feature type="compositionally biased region" description="Basic residues" evidence="1">
    <location>
        <begin position="263"/>
        <end position="274"/>
    </location>
</feature>
<feature type="region of interest" description="Disordered" evidence="1">
    <location>
        <begin position="1"/>
        <end position="384"/>
    </location>
</feature>
<feature type="compositionally biased region" description="Basic and acidic residues" evidence="1">
    <location>
        <begin position="18"/>
        <end position="33"/>
    </location>
</feature>
<feature type="compositionally biased region" description="Basic and acidic residues" evidence="1">
    <location>
        <begin position="296"/>
        <end position="305"/>
    </location>
</feature>
<reference evidence="2" key="1">
    <citation type="submission" date="2020-02" db="EMBL/GenBank/DDBJ databases">
        <authorList>
            <person name="Meier V. D."/>
        </authorList>
    </citation>
    <scope>NUCLEOTIDE SEQUENCE</scope>
    <source>
        <strain evidence="2">AVDCRST_MAG25</strain>
    </source>
</reference>
<feature type="compositionally biased region" description="Basic residues" evidence="1">
    <location>
        <begin position="323"/>
        <end position="337"/>
    </location>
</feature>
<gene>
    <name evidence="2" type="ORF">AVDCRST_MAG25-3128</name>
</gene>
<feature type="non-terminal residue" evidence="2">
    <location>
        <position position="1"/>
    </location>
</feature>
<evidence type="ECO:0000256" key="1">
    <source>
        <dbReference type="SAM" id="MobiDB-lite"/>
    </source>
</evidence>
<accession>A0A6J4S6N9</accession>
<dbReference type="EMBL" id="CADCVI010000208">
    <property type="protein sequence ID" value="CAA9486658.1"/>
    <property type="molecule type" value="Genomic_DNA"/>
</dbReference>
<sequence>AAAGGRAGAGPIAGPGRSLRDDDPRGPRGRYPEGRAPGPRRRHAPLGAALRGRGRSPRIGLLPLHQPQQALGRRRPQDAGGAGEGKGARGWGGRRHREHAKGRPGETRPRLRGPQGDQPEYRVLLHNRLRTGAGRDPARLRLSRAGPWRDHGHHRFPGRRPGEGRGRDSGHGLRPARLHRHPRRPPQAFGDGRGRPHRGPALRDAARLARQPRPGVSGLRRGQGPHGQRPPLHRPLPDLRRIGQTRGRRRRQRRAVREPLPRPRARRACYRRTLRHEPGPRREPRGPGGTVAGRILEGDRRRVGREGTGGGRPLRPGQYARGRLLRRARAGLRHVAGRRAPDGRGFEDASLAHPRGRGAAADPPPAPDARPAHRRGRRMDARKV</sequence>
<proteinExistence type="predicted"/>
<feature type="compositionally biased region" description="Basic residues" evidence="1">
    <location>
        <begin position="174"/>
        <end position="184"/>
    </location>
</feature>
<feature type="compositionally biased region" description="Gly residues" evidence="1">
    <location>
        <begin position="80"/>
        <end position="91"/>
    </location>
</feature>
<name>A0A6J4S6N9_9ACTN</name>
<protein>
    <submittedName>
        <fullName evidence="2">L-carnitine dehydratase/bile acid-inducible protein F</fullName>
    </submittedName>
</protein>
<organism evidence="2">
    <name type="scientific">uncultured Rubrobacteraceae bacterium</name>
    <dbReference type="NCBI Taxonomy" id="349277"/>
    <lineage>
        <taxon>Bacteria</taxon>
        <taxon>Bacillati</taxon>
        <taxon>Actinomycetota</taxon>
        <taxon>Rubrobacteria</taxon>
        <taxon>Rubrobacterales</taxon>
        <taxon>Rubrobacteraceae</taxon>
        <taxon>environmental samples</taxon>
    </lineage>
</organism>
<dbReference type="AlphaFoldDB" id="A0A6J4S6N9"/>
<feature type="compositionally biased region" description="Basic and acidic residues" evidence="1">
    <location>
        <begin position="275"/>
        <end position="285"/>
    </location>
</feature>
<feature type="compositionally biased region" description="Basic and acidic residues" evidence="1">
    <location>
        <begin position="160"/>
        <end position="171"/>
    </location>
</feature>
<feature type="non-terminal residue" evidence="2">
    <location>
        <position position="384"/>
    </location>
</feature>